<dbReference type="Proteomes" id="UP001230051">
    <property type="component" value="Unassembled WGS sequence"/>
</dbReference>
<sequence>MLYYDDLELCNPLGKSAGTHKIGVFYYVIANLPPIYQSRLASIRLVAVVSRIIIDLYGIDIVLNHLTKDLCKLAQGTNVNINGVQHQIRGALISVNGDTPAANYIGGFKIGVGFAFQKCRTCECTFNDMQNKFSEKEFIQRTQERYDAQCKEMDMAQCNKMRDRLSIAYGINRRSAARDIPHFDVTRMIPEDIMHIIFEGVAVYEVKEALSKILTEGSFSLEQFNEHIENIEFGCKDKGCQPIPHSAFYSTEPSLKQSASGMIALLCFLPFILLIKLHCNSIYAHFISDLCEIVLLILSPIISLQTVEVLRALITSHLKLFKELFPEKNIIPKQHYMVHIPSAILKYGPLSNVWCMRFEGKHQFIKQLMSGSHNFKNVEKSISHHNAMYECSLNVCDIHPLFNNDFQVGPVCKVNNLEYVKNMIFEEFGTDKELIHSAYCTSWIINKGQKFITDKCEVLFGEINNMPEFGRLSAIWVVSIGTNNENCNEQIYFRLQMYETVGYHEDSKVYEVVEPVIAGGLQVVYIENLVINMALHVYKGQQNKMFIPLPYDIIDTIRLHK</sequence>
<reference evidence="1" key="1">
    <citation type="submission" date="2022-02" db="EMBL/GenBank/DDBJ databases">
        <title>Atlantic sturgeon de novo genome assembly.</title>
        <authorList>
            <person name="Stock M."/>
            <person name="Klopp C."/>
            <person name="Guiguen Y."/>
            <person name="Cabau C."/>
            <person name="Parinello H."/>
            <person name="Santidrian Yebra-Pimentel E."/>
            <person name="Kuhl H."/>
            <person name="Dirks R.P."/>
            <person name="Guessner J."/>
            <person name="Wuertz S."/>
            <person name="Du K."/>
            <person name="Schartl M."/>
        </authorList>
    </citation>
    <scope>NUCLEOTIDE SEQUENCE</scope>
    <source>
        <strain evidence="1">STURGEONOMICS-FGT-2020</strain>
        <tissue evidence="1">Whole blood</tissue>
    </source>
</reference>
<evidence type="ECO:0000313" key="2">
    <source>
        <dbReference type="Proteomes" id="UP001230051"/>
    </source>
</evidence>
<dbReference type="PANTHER" id="PTHR46579:SF1">
    <property type="entry name" value="F5_8 TYPE C DOMAIN-CONTAINING PROTEIN"/>
    <property type="match status" value="1"/>
</dbReference>
<dbReference type="EMBL" id="JAGXEW010000021">
    <property type="protein sequence ID" value="KAK1159914.1"/>
    <property type="molecule type" value="Genomic_DNA"/>
</dbReference>
<accession>A0AAD8CXP4</accession>
<organism evidence="1 2">
    <name type="scientific">Acipenser oxyrinchus oxyrinchus</name>
    <dbReference type="NCBI Taxonomy" id="40147"/>
    <lineage>
        <taxon>Eukaryota</taxon>
        <taxon>Metazoa</taxon>
        <taxon>Chordata</taxon>
        <taxon>Craniata</taxon>
        <taxon>Vertebrata</taxon>
        <taxon>Euteleostomi</taxon>
        <taxon>Actinopterygii</taxon>
        <taxon>Chondrostei</taxon>
        <taxon>Acipenseriformes</taxon>
        <taxon>Acipenseridae</taxon>
        <taxon>Acipenser</taxon>
    </lineage>
</organism>
<protein>
    <submittedName>
        <fullName evidence="1">Uncharacterized protein</fullName>
    </submittedName>
</protein>
<keyword evidence="2" id="KW-1185">Reference proteome</keyword>
<comment type="caution">
    <text evidence="1">The sequence shown here is derived from an EMBL/GenBank/DDBJ whole genome shotgun (WGS) entry which is preliminary data.</text>
</comment>
<evidence type="ECO:0000313" key="1">
    <source>
        <dbReference type="EMBL" id="KAK1159914.1"/>
    </source>
</evidence>
<name>A0AAD8CXP4_ACIOX</name>
<proteinExistence type="predicted"/>
<dbReference type="PANTHER" id="PTHR46579">
    <property type="entry name" value="F5/8 TYPE C DOMAIN-CONTAINING PROTEIN-RELATED"/>
    <property type="match status" value="1"/>
</dbReference>
<gene>
    <name evidence="1" type="ORF">AOXY_G21364</name>
</gene>
<dbReference type="AlphaFoldDB" id="A0AAD8CXP4"/>